<feature type="compositionally biased region" description="Basic and acidic residues" evidence="1">
    <location>
        <begin position="296"/>
        <end position="308"/>
    </location>
</feature>
<dbReference type="EMBL" id="BQXS01009693">
    <property type="protein sequence ID" value="GKT31538.1"/>
    <property type="molecule type" value="Genomic_DNA"/>
</dbReference>
<keyword evidence="3" id="KW-1185">Reference proteome</keyword>
<comment type="caution">
    <text evidence="2">The sequence shown here is derived from an EMBL/GenBank/DDBJ whole genome shotgun (WGS) entry which is preliminary data.</text>
</comment>
<evidence type="ECO:0000256" key="1">
    <source>
        <dbReference type="SAM" id="MobiDB-lite"/>
    </source>
</evidence>
<evidence type="ECO:0000313" key="2">
    <source>
        <dbReference type="EMBL" id="GKT31538.1"/>
    </source>
</evidence>
<sequence>TFEQERPDLSNVPQSKSIERDDTGDEALVPSMGISLFTDNMPSPFGTSSQSKDDPSLNPRDIHDHSHHGGDEEGTNSGERETGKIGKDMALLMNDGNIVQLASIQSPIALSSNFPASQVSTSVSLESTTPDFGDMSRYRSSDQPIPNDESFLMEVGRRAERRGEMIEGERRSRGHSDSSARHRPEKLSVPKAGALLGRRKRSLQEEFGVLSPSSPLFYDKSGDNDNIGISLLSQLLLDQTPIMPPPPPPPTEGLFGTDISANDLKPNPLRSFLSQEQKTPLMSPMSVESETQSSRGEMDDSLTHMPDSKRAMSSFDAESHGTDIDHSDDDIGDEEIRLIDMATPLSSLSKPSLLTFQQQARNALLEQTKKAQRAKCVACLHAGVGVCVRRTNISALKDAWLSIAKSEKKGMSSVAASCVATAEGMSPMLSPSLSRREKKRLEKERKEKEKKEKEKRKKESRFANEGSGFSQEGQKYGKEMLSLAELLPPATTYIDPVFNLKLSSTSTQLRLTHPDFSISFQIPSLSDVRRVGVTTIDIFLRDGGYVQFSIVQPKGYFTQDVVAEGMCASVIDGLRVVRGEEIAEEESCAAVWLIVSQAMQNTGISEGDSSSSAPLLMVENKLAKMLKDRIIKKV</sequence>
<feature type="compositionally biased region" description="Polar residues" evidence="1">
    <location>
        <begin position="116"/>
        <end position="130"/>
    </location>
</feature>
<feature type="region of interest" description="Disordered" evidence="1">
    <location>
        <begin position="240"/>
        <end position="308"/>
    </location>
</feature>
<gene>
    <name evidence="2" type="ORF">ADUPG1_005949</name>
</gene>
<feature type="region of interest" description="Disordered" evidence="1">
    <location>
        <begin position="426"/>
        <end position="471"/>
    </location>
</feature>
<accession>A0ABQ5KG79</accession>
<proteinExistence type="predicted"/>
<feature type="region of interest" description="Disordered" evidence="1">
    <location>
        <begin position="116"/>
        <end position="148"/>
    </location>
</feature>
<reference evidence="2" key="1">
    <citation type="submission" date="2022-03" db="EMBL/GenBank/DDBJ databases">
        <title>Draft genome sequence of Aduncisulcus paluster, a free-living microaerophilic Fornicata.</title>
        <authorList>
            <person name="Yuyama I."/>
            <person name="Kume K."/>
            <person name="Tamura T."/>
            <person name="Inagaki Y."/>
            <person name="Hashimoto T."/>
        </authorList>
    </citation>
    <scope>NUCLEOTIDE SEQUENCE</scope>
    <source>
        <strain evidence="2">NY0171</strain>
    </source>
</reference>
<feature type="compositionally biased region" description="Polar residues" evidence="1">
    <location>
        <begin position="272"/>
        <end position="295"/>
    </location>
</feature>
<feature type="compositionally biased region" description="Basic and acidic residues" evidence="1">
    <location>
        <begin position="51"/>
        <end position="71"/>
    </location>
</feature>
<feature type="region of interest" description="Disordered" evidence="1">
    <location>
        <begin position="1"/>
        <end position="82"/>
    </location>
</feature>
<protein>
    <submittedName>
        <fullName evidence="2">Uncharacterized protein</fullName>
    </submittedName>
</protein>
<evidence type="ECO:0000313" key="3">
    <source>
        <dbReference type="Proteomes" id="UP001057375"/>
    </source>
</evidence>
<feature type="compositionally biased region" description="Pro residues" evidence="1">
    <location>
        <begin position="242"/>
        <end position="251"/>
    </location>
</feature>
<feature type="compositionally biased region" description="Basic and acidic residues" evidence="1">
    <location>
        <begin position="161"/>
        <end position="188"/>
    </location>
</feature>
<feature type="non-terminal residue" evidence="2">
    <location>
        <position position="1"/>
    </location>
</feature>
<feature type="compositionally biased region" description="Basic and acidic residues" evidence="1">
    <location>
        <begin position="439"/>
        <end position="452"/>
    </location>
</feature>
<organism evidence="2 3">
    <name type="scientific">Aduncisulcus paluster</name>
    <dbReference type="NCBI Taxonomy" id="2918883"/>
    <lineage>
        <taxon>Eukaryota</taxon>
        <taxon>Metamonada</taxon>
        <taxon>Carpediemonas-like organisms</taxon>
        <taxon>Aduncisulcus</taxon>
    </lineage>
</organism>
<feature type="compositionally biased region" description="Polar residues" evidence="1">
    <location>
        <begin position="37"/>
        <end position="50"/>
    </location>
</feature>
<dbReference type="Proteomes" id="UP001057375">
    <property type="component" value="Unassembled WGS sequence"/>
</dbReference>
<name>A0ABQ5KG79_9EUKA</name>
<feature type="region of interest" description="Disordered" evidence="1">
    <location>
        <begin position="161"/>
        <end position="197"/>
    </location>
</feature>